<dbReference type="GeneID" id="94193912"/>
<name>A0AAV4LQK5_BABCB</name>
<dbReference type="PANTHER" id="PTHR36427">
    <property type="entry name" value="54S RIBOSOMAL PROTEIN L1, MITOCHONDRIAL"/>
    <property type="match status" value="1"/>
</dbReference>
<dbReference type="AlphaFoldDB" id="A0AAV4LQK5"/>
<feature type="chain" id="PRO_5043954950" evidence="5">
    <location>
        <begin position="24"/>
        <end position="420"/>
    </location>
</feature>
<feature type="region of interest" description="Disordered" evidence="4">
    <location>
        <begin position="135"/>
        <end position="167"/>
    </location>
</feature>
<reference evidence="6 7" key="1">
    <citation type="submission" date="2021-06" db="EMBL/GenBank/DDBJ databases">
        <title>Genome sequence of Babesia caballi.</title>
        <authorList>
            <person name="Yamagishi J."/>
            <person name="Kidaka T."/>
            <person name="Ochi A."/>
        </authorList>
    </citation>
    <scope>NUCLEOTIDE SEQUENCE [LARGE SCALE GENOMIC DNA]</scope>
    <source>
        <strain evidence="6">USDA-D6B2</strain>
    </source>
</reference>
<organism evidence="6 7">
    <name type="scientific">Babesia caballi</name>
    <dbReference type="NCBI Taxonomy" id="5871"/>
    <lineage>
        <taxon>Eukaryota</taxon>
        <taxon>Sar</taxon>
        <taxon>Alveolata</taxon>
        <taxon>Apicomplexa</taxon>
        <taxon>Aconoidasida</taxon>
        <taxon>Piroplasmida</taxon>
        <taxon>Babesiidae</taxon>
        <taxon>Babesia</taxon>
    </lineage>
</organism>
<dbReference type="Gene3D" id="3.30.190.20">
    <property type="match status" value="1"/>
</dbReference>
<evidence type="ECO:0000256" key="1">
    <source>
        <dbReference type="ARBA" id="ARBA00010531"/>
    </source>
</evidence>
<gene>
    <name evidence="6" type="ORF">BcabD6B2_18660</name>
</gene>
<dbReference type="GO" id="GO:0005840">
    <property type="term" value="C:ribosome"/>
    <property type="evidence" value="ECO:0007669"/>
    <property type="project" value="UniProtKB-KW"/>
</dbReference>
<dbReference type="Pfam" id="PF00687">
    <property type="entry name" value="Ribosomal_L1"/>
    <property type="match status" value="1"/>
</dbReference>
<keyword evidence="7" id="KW-1185">Reference proteome</keyword>
<sequence>MVPGSARTWLCFLLFCVSGFCSHQPPRTSVRSNREAFLQPSVPGEPRVYTLPGASPLGRATAPHLRPFQAHSRPKHPSRRKKKADLSGTEAERQALIEKALALGISPEDVDDALKQFTVIKDKSTVATATAASLGVDPAPDSGPQPITDITPPSATEVTPAPPPKRRLPKRLLKKQELLPEKGVEYPLYEAIDRIKLISGVRFVEGIDVALHVPLTRKKIRATAGQFARLITIPHQSLKSRRCRIGVFAKPDICEQVRALNATKVAFVGGAELIDQFKAADEYPKVDFVLSDLATYHKLSIIGRALGRRGLMPSLVVGTCLQHTSELLEKVELVETRNTFILRADRAGDIKCNFADVTMPREEIRENLLEIVKYLRANKPDFAGAQLLSAAYVSSSMGPSFRINLKDLGCRTRAKRRKRW</sequence>
<comment type="similarity">
    <text evidence="1">Belongs to the universal ribosomal protein uL1 family.</text>
</comment>
<evidence type="ECO:0000256" key="3">
    <source>
        <dbReference type="ARBA" id="ARBA00023274"/>
    </source>
</evidence>
<feature type="signal peptide" evidence="5">
    <location>
        <begin position="1"/>
        <end position="23"/>
    </location>
</feature>
<keyword evidence="3" id="KW-0687">Ribonucleoprotein</keyword>
<evidence type="ECO:0000256" key="2">
    <source>
        <dbReference type="ARBA" id="ARBA00022980"/>
    </source>
</evidence>
<dbReference type="RefSeq" id="XP_067714500.1">
    <property type="nucleotide sequence ID" value="XM_067858399.1"/>
</dbReference>
<evidence type="ECO:0000313" key="6">
    <source>
        <dbReference type="EMBL" id="GIX62431.1"/>
    </source>
</evidence>
<dbReference type="InterPro" id="IPR023674">
    <property type="entry name" value="Ribosomal_uL1-like"/>
</dbReference>
<evidence type="ECO:0000256" key="5">
    <source>
        <dbReference type="SAM" id="SignalP"/>
    </source>
</evidence>
<comment type="caution">
    <text evidence="6">The sequence shown here is derived from an EMBL/GenBank/DDBJ whole genome shotgun (WGS) entry which is preliminary data.</text>
</comment>
<protein>
    <submittedName>
        <fullName evidence="6">Ribosomal protein L1</fullName>
    </submittedName>
</protein>
<feature type="compositionally biased region" description="Basic residues" evidence="4">
    <location>
        <begin position="72"/>
        <end position="83"/>
    </location>
</feature>
<keyword evidence="2 6" id="KW-0689">Ribosomal protein</keyword>
<dbReference type="InterPro" id="IPR016095">
    <property type="entry name" value="Ribosomal_uL1_3-a/b-sand"/>
</dbReference>
<feature type="region of interest" description="Disordered" evidence="4">
    <location>
        <begin position="55"/>
        <end position="91"/>
    </location>
</feature>
<dbReference type="Gene3D" id="3.40.50.790">
    <property type="match status" value="1"/>
</dbReference>
<evidence type="ECO:0000313" key="7">
    <source>
        <dbReference type="Proteomes" id="UP001497744"/>
    </source>
</evidence>
<keyword evidence="5" id="KW-0732">Signal</keyword>
<dbReference type="EMBL" id="BPLF01000002">
    <property type="protein sequence ID" value="GIX62431.1"/>
    <property type="molecule type" value="Genomic_DNA"/>
</dbReference>
<dbReference type="Proteomes" id="UP001497744">
    <property type="component" value="Unassembled WGS sequence"/>
</dbReference>
<evidence type="ECO:0000256" key="4">
    <source>
        <dbReference type="SAM" id="MobiDB-lite"/>
    </source>
</evidence>
<dbReference type="GO" id="GO:1990904">
    <property type="term" value="C:ribonucleoprotein complex"/>
    <property type="evidence" value="ECO:0007669"/>
    <property type="project" value="UniProtKB-KW"/>
</dbReference>
<proteinExistence type="inferred from homology"/>
<dbReference type="SUPFAM" id="SSF56808">
    <property type="entry name" value="Ribosomal protein L1"/>
    <property type="match status" value="1"/>
</dbReference>
<dbReference type="InterPro" id="IPR028364">
    <property type="entry name" value="Ribosomal_uL1/biogenesis"/>
</dbReference>
<accession>A0AAV4LQK5</accession>
<dbReference type="PANTHER" id="PTHR36427:SF3">
    <property type="entry name" value="LARGE RIBOSOMAL SUBUNIT PROTEIN UL1M"/>
    <property type="match status" value="1"/>
</dbReference>